<keyword evidence="3" id="KW-1185">Reference proteome</keyword>
<proteinExistence type="predicted"/>
<dbReference type="AlphaFoldDB" id="A0A1Y2BPP0"/>
<gene>
    <name evidence="2" type="ORF">BCR33DRAFT_721913</name>
</gene>
<feature type="compositionally biased region" description="Polar residues" evidence="1">
    <location>
        <begin position="37"/>
        <end position="67"/>
    </location>
</feature>
<protein>
    <submittedName>
        <fullName evidence="2">Uncharacterized protein</fullName>
    </submittedName>
</protein>
<name>A0A1Y2BPP0_9FUNG</name>
<evidence type="ECO:0000313" key="2">
    <source>
        <dbReference type="EMBL" id="ORY36696.1"/>
    </source>
</evidence>
<evidence type="ECO:0000256" key="1">
    <source>
        <dbReference type="SAM" id="MobiDB-lite"/>
    </source>
</evidence>
<accession>A0A1Y2BPP0</accession>
<dbReference type="Proteomes" id="UP000193642">
    <property type="component" value="Unassembled WGS sequence"/>
</dbReference>
<reference evidence="2 3" key="1">
    <citation type="submission" date="2016-07" db="EMBL/GenBank/DDBJ databases">
        <title>Pervasive Adenine N6-methylation of Active Genes in Fungi.</title>
        <authorList>
            <consortium name="DOE Joint Genome Institute"/>
            <person name="Mondo S.J."/>
            <person name="Dannebaum R.O."/>
            <person name="Kuo R.C."/>
            <person name="Labutti K."/>
            <person name="Haridas S."/>
            <person name="Kuo A."/>
            <person name="Salamov A."/>
            <person name="Ahrendt S.R."/>
            <person name="Lipzen A."/>
            <person name="Sullivan W."/>
            <person name="Andreopoulos W.B."/>
            <person name="Clum A."/>
            <person name="Lindquist E."/>
            <person name="Daum C."/>
            <person name="Ramamoorthy G.K."/>
            <person name="Gryganskyi A."/>
            <person name="Culley D."/>
            <person name="Magnuson J.K."/>
            <person name="James T.Y."/>
            <person name="O'Malley M.A."/>
            <person name="Stajich J.E."/>
            <person name="Spatafora J.W."/>
            <person name="Visel A."/>
            <person name="Grigoriev I.V."/>
        </authorList>
    </citation>
    <scope>NUCLEOTIDE SEQUENCE [LARGE SCALE GENOMIC DNA]</scope>
    <source>
        <strain evidence="2 3">JEL800</strain>
    </source>
</reference>
<sequence>MIPRYSRIVVRQCQPLASFRFQWNPPNKHTQQHSRHPNNNTHQQSNSRNASHAFNQNRIQNPRQNSPARKITRHMTIQDFIDRKRNMNQPIIPHRIPSQLHHIPQPLQHNQILLNSPRIRKQLQTPIHLIPKKQRIKPIKHRILWPHVKFHRHEKQ</sequence>
<evidence type="ECO:0000313" key="3">
    <source>
        <dbReference type="Proteomes" id="UP000193642"/>
    </source>
</evidence>
<feature type="region of interest" description="Disordered" evidence="1">
    <location>
        <begin position="21"/>
        <end position="69"/>
    </location>
</feature>
<organism evidence="2 3">
    <name type="scientific">Rhizoclosmatium globosum</name>
    <dbReference type="NCBI Taxonomy" id="329046"/>
    <lineage>
        <taxon>Eukaryota</taxon>
        <taxon>Fungi</taxon>
        <taxon>Fungi incertae sedis</taxon>
        <taxon>Chytridiomycota</taxon>
        <taxon>Chytridiomycota incertae sedis</taxon>
        <taxon>Chytridiomycetes</taxon>
        <taxon>Chytridiales</taxon>
        <taxon>Chytriomycetaceae</taxon>
        <taxon>Rhizoclosmatium</taxon>
    </lineage>
</organism>
<dbReference type="EMBL" id="MCGO01000054">
    <property type="protein sequence ID" value="ORY36696.1"/>
    <property type="molecule type" value="Genomic_DNA"/>
</dbReference>
<comment type="caution">
    <text evidence="2">The sequence shown here is derived from an EMBL/GenBank/DDBJ whole genome shotgun (WGS) entry which is preliminary data.</text>
</comment>